<dbReference type="EMBL" id="LR796956">
    <property type="protein sequence ID" value="CAB4177682.1"/>
    <property type="molecule type" value="Genomic_DNA"/>
</dbReference>
<feature type="compositionally biased region" description="Basic and acidic residues" evidence="1">
    <location>
        <begin position="1"/>
        <end position="27"/>
    </location>
</feature>
<accession>A0A6J5Q2J3</accession>
<sequence>MAYRDNFYRPDEQKERDRRRAKEDASVRKAVARRRASRDKKVMTDADIQKKKDAIKKAQSLTPYSKIIRSKKTQRGIIARMKAKREGQAAAVRIAKARVAKKKKQPLTIDAIAKNMEANKLRKRNTGAKISNSHPGGTIYYDGTKNPAVIIRNERKSKYTAQDYKNIPMNDKKVKSLMAESKVSARKSGGYATSMKRNAEAGLSHIVRGRAMKGVARASGVLGIAALVAQHLGGEKDKKNG</sequence>
<dbReference type="EMBL" id="LR797299">
    <property type="protein sequence ID" value="CAB4200411.1"/>
    <property type="molecule type" value="Genomic_DNA"/>
</dbReference>
<evidence type="ECO:0000313" key="4">
    <source>
        <dbReference type="EMBL" id="CAB4218667.1"/>
    </source>
</evidence>
<evidence type="ECO:0000313" key="3">
    <source>
        <dbReference type="EMBL" id="CAB4200411.1"/>
    </source>
</evidence>
<gene>
    <name evidence="2" type="ORF">UFOVP1005_44</name>
    <name evidence="3" type="ORF">UFOVP1344_44</name>
    <name evidence="4" type="ORF">UFOVP1602_44</name>
</gene>
<evidence type="ECO:0000256" key="1">
    <source>
        <dbReference type="SAM" id="MobiDB-lite"/>
    </source>
</evidence>
<dbReference type="EMBL" id="LR797467">
    <property type="protein sequence ID" value="CAB4218667.1"/>
    <property type="molecule type" value="Genomic_DNA"/>
</dbReference>
<name>A0A6J5Q2J3_9CAUD</name>
<organism evidence="2">
    <name type="scientific">uncultured Caudovirales phage</name>
    <dbReference type="NCBI Taxonomy" id="2100421"/>
    <lineage>
        <taxon>Viruses</taxon>
        <taxon>Duplodnaviria</taxon>
        <taxon>Heunggongvirae</taxon>
        <taxon>Uroviricota</taxon>
        <taxon>Caudoviricetes</taxon>
        <taxon>Peduoviridae</taxon>
        <taxon>Maltschvirus</taxon>
        <taxon>Maltschvirus maltsch</taxon>
    </lineage>
</organism>
<reference evidence="2" key="1">
    <citation type="submission" date="2020-05" db="EMBL/GenBank/DDBJ databases">
        <authorList>
            <person name="Chiriac C."/>
            <person name="Salcher M."/>
            <person name="Ghai R."/>
            <person name="Kavagutti S V."/>
        </authorList>
    </citation>
    <scope>NUCLEOTIDE SEQUENCE</scope>
</reference>
<proteinExistence type="predicted"/>
<feature type="region of interest" description="Disordered" evidence="1">
    <location>
        <begin position="1"/>
        <end position="48"/>
    </location>
</feature>
<evidence type="ECO:0000313" key="2">
    <source>
        <dbReference type="EMBL" id="CAB4177682.1"/>
    </source>
</evidence>
<protein>
    <submittedName>
        <fullName evidence="2">Uncharacterized protein</fullName>
    </submittedName>
</protein>
<feature type="compositionally biased region" description="Basic and acidic residues" evidence="1">
    <location>
        <begin position="39"/>
        <end position="48"/>
    </location>
</feature>